<organism evidence="3 4">
    <name type="scientific">Mycobacterium paraterrae</name>
    <dbReference type="NCBI Taxonomy" id="577492"/>
    <lineage>
        <taxon>Bacteria</taxon>
        <taxon>Bacillati</taxon>
        <taxon>Actinomycetota</taxon>
        <taxon>Actinomycetes</taxon>
        <taxon>Mycobacteriales</taxon>
        <taxon>Mycobacteriaceae</taxon>
        <taxon>Mycobacterium</taxon>
    </lineage>
</organism>
<dbReference type="RefSeq" id="WP_240263751.1">
    <property type="nucleotide sequence ID" value="NZ_CP092488.2"/>
</dbReference>
<feature type="chain" id="PRO_5047547592" evidence="1">
    <location>
        <begin position="23"/>
        <end position="124"/>
    </location>
</feature>
<evidence type="ECO:0000313" key="4">
    <source>
        <dbReference type="Proteomes" id="UP001055336"/>
    </source>
</evidence>
<protein>
    <submittedName>
        <fullName evidence="3">DUF732 domain-containing protein</fullName>
    </submittedName>
</protein>
<sequence length="124" mass="12924">MRIGLAVVYSAVFFAVAAPAHADPDPDARFLRGLTNAGITYHSAPDAEAIGHQVCTLMDQGAREGDVITAMTEQNAGFSNDSATKFAKVAEAVYCPAHIGGAPNPPPQWSPPIDFPLPPLPAAL</sequence>
<proteinExistence type="predicted"/>
<gene>
    <name evidence="3" type="ORF">MKK62_12840</name>
</gene>
<evidence type="ECO:0000313" key="3">
    <source>
        <dbReference type="EMBL" id="UMB72024.1"/>
    </source>
</evidence>
<keyword evidence="4" id="KW-1185">Reference proteome</keyword>
<feature type="domain" description="DUF732" evidence="2">
    <location>
        <begin position="27"/>
        <end position="96"/>
    </location>
</feature>
<dbReference type="Pfam" id="PF05305">
    <property type="entry name" value="DUF732"/>
    <property type="match status" value="1"/>
</dbReference>
<dbReference type="InterPro" id="IPR007969">
    <property type="entry name" value="DUF732"/>
</dbReference>
<name>A0ABY3VVD9_9MYCO</name>
<evidence type="ECO:0000259" key="2">
    <source>
        <dbReference type="Pfam" id="PF05305"/>
    </source>
</evidence>
<dbReference type="Proteomes" id="UP001055336">
    <property type="component" value="Chromosome"/>
</dbReference>
<dbReference type="EMBL" id="CP092488">
    <property type="protein sequence ID" value="UMB72024.1"/>
    <property type="molecule type" value="Genomic_DNA"/>
</dbReference>
<evidence type="ECO:0000256" key="1">
    <source>
        <dbReference type="SAM" id="SignalP"/>
    </source>
</evidence>
<feature type="signal peptide" evidence="1">
    <location>
        <begin position="1"/>
        <end position="22"/>
    </location>
</feature>
<reference evidence="3" key="1">
    <citation type="submission" date="2022-08" db="EMBL/GenBank/DDBJ databases">
        <title>Whole genome sequencing of non-tuberculosis mycobacteria type-strains.</title>
        <authorList>
            <person name="Igarashi Y."/>
            <person name="Osugi A."/>
            <person name="Mitarai S."/>
        </authorList>
    </citation>
    <scope>NUCLEOTIDE SEQUENCE</scope>
    <source>
        <strain evidence="3">DSM 45127</strain>
    </source>
</reference>
<accession>A0ABY3VVD9</accession>
<keyword evidence="1" id="KW-0732">Signal</keyword>